<name>A0A6J7NR45_9ZZZZ</name>
<dbReference type="EMBL" id="CAFBPQ010000007">
    <property type="protein sequence ID" value="CAB5017039.1"/>
    <property type="molecule type" value="Genomic_DNA"/>
</dbReference>
<dbReference type="AlphaFoldDB" id="A0A6J7NR45"/>
<dbReference type="EMBL" id="CAFBOF010000106">
    <property type="protein sequence ID" value="CAB4993122.1"/>
    <property type="molecule type" value="Genomic_DNA"/>
</dbReference>
<sequence length="121" mass="12707">MGQPISVAVRVGASPSVRLFACNRSITGMDGASYQSVADTTGPRPPDVLARRLFDLGATGVSVFSSDVTVEAPAPSWTALEPLVIEAIENLFGFYGSDAGWSDEALRELGVEPAPRPEPSE</sequence>
<gene>
    <name evidence="1" type="ORF">UFOPK2683_00022</name>
    <name evidence="2" type="ORF">UFOPK3605_01321</name>
    <name evidence="3" type="ORF">UFOPK3897_01848</name>
    <name evidence="4" type="ORF">UFOPK4121_00419</name>
</gene>
<reference evidence="3" key="1">
    <citation type="submission" date="2020-05" db="EMBL/GenBank/DDBJ databases">
        <authorList>
            <person name="Chiriac C."/>
            <person name="Salcher M."/>
            <person name="Ghai R."/>
            <person name="Kavagutti S V."/>
        </authorList>
    </citation>
    <scope>NUCLEOTIDE SEQUENCE</scope>
</reference>
<protein>
    <submittedName>
        <fullName evidence="3">Unannotated protein</fullName>
    </submittedName>
</protein>
<evidence type="ECO:0000313" key="2">
    <source>
        <dbReference type="EMBL" id="CAB4914275.1"/>
    </source>
</evidence>
<evidence type="ECO:0000313" key="1">
    <source>
        <dbReference type="EMBL" id="CAB4711568.1"/>
    </source>
</evidence>
<dbReference type="EMBL" id="CAFBMM010000084">
    <property type="protein sequence ID" value="CAB4914275.1"/>
    <property type="molecule type" value="Genomic_DNA"/>
</dbReference>
<proteinExistence type="predicted"/>
<evidence type="ECO:0000313" key="4">
    <source>
        <dbReference type="EMBL" id="CAB5017039.1"/>
    </source>
</evidence>
<evidence type="ECO:0000313" key="3">
    <source>
        <dbReference type="EMBL" id="CAB4993122.1"/>
    </source>
</evidence>
<organism evidence="3">
    <name type="scientific">freshwater metagenome</name>
    <dbReference type="NCBI Taxonomy" id="449393"/>
    <lineage>
        <taxon>unclassified sequences</taxon>
        <taxon>metagenomes</taxon>
        <taxon>ecological metagenomes</taxon>
    </lineage>
</organism>
<dbReference type="EMBL" id="CAEZYK010000001">
    <property type="protein sequence ID" value="CAB4711568.1"/>
    <property type="molecule type" value="Genomic_DNA"/>
</dbReference>
<accession>A0A6J7NR45</accession>